<organism evidence="2">
    <name type="scientific">Corethron hystrix</name>
    <dbReference type="NCBI Taxonomy" id="216773"/>
    <lineage>
        <taxon>Eukaryota</taxon>
        <taxon>Sar</taxon>
        <taxon>Stramenopiles</taxon>
        <taxon>Ochrophyta</taxon>
        <taxon>Bacillariophyta</taxon>
        <taxon>Coscinodiscophyceae</taxon>
        <taxon>Corethrophycidae</taxon>
        <taxon>Corethrales</taxon>
        <taxon>Corethraceae</taxon>
        <taxon>Corethron</taxon>
    </lineage>
</organism>
<accession>A0A7S1BNA7</accession>
<evidence type="ECO:0000256" key="1">
    <source>
        <dbReference type="SAM" id="MobiDB-lite"/>
    </source>
</evidence>
<protein>
    <submittedName>
        <fullName evidence="2">Uncharacterized protein</fullName>
    </submittedName>
</protein>
<dbReference type="AlphaFoldDB" id="A0A7S1BNA7"/>
<reference evidence="2" key="1">
    <citation type="submission" date="2021-01" db="EMBL/GenBank/DDBJ databases">
        <authorList>
            <person name="Corre E."/>
            <person name="Pelletier E."/>
            <person name="Niang G."/>
            <person name="Scheremetjew M."/>
            <person name="Finn R."/>
            <person name="Kale V."/>
            <person name="Holt S."/>
            <person name="Cochrane G."/>
            <person name="Meng A."/>
            <person name="Brown T."/>
            <person name="Cohen L."/>
        </authorList>
    </citation>
    <scope>NUCLEOTIDE SEQUENCE</scope>
    <source>
        <strain evidence="2">308</strain>
    </source>
</reference>
<gene>
    <name evidence="2" type="ORF">CHYS00102_LOCUS18418</name>
</gene>
<dbReference type="EMBL" id="HBFR01025625">
    <property type="protein sequence ID" value="CAD8891212.1"/>
    <property type="molecule type" value="Transcribed_RNA"/>
</dbReference>
<feature type="region of interest" description="Disordered" evidence="1">
    <location>
        <begin position="1"/>
        <end position="44"/>
    </location>
</feature>
<name>A0A7S1BNA7_9STRA</name>
<sequence length="224" mass="24638">MSFQAIDLSLVGSRENDPSATSPHPPPFADHGGISTIPAEAPSASKRARYNLKPRKDKHFCSCLGGVVPFGEPLKYKAYPDDADDDMCHANREGDPLSKINNCSSTSLESSASLGSSTSLYSLPSNQQNRAKRVRKRTSFSEIVAVMPIPMKEEYSPHVRTRLWASPSEIVQNVARNLVEYSAEGFNWRNVTEDDAMFVCNATGELIHPIHIMNVFGKLDNDAP</sequence>
<evidence type="ECO:0000313" key="2">
    <source>
        <dbReference type="EMBL" id="CAD8891212.1"/>
    </source>
</evidence>
<proteinExistence type="predicted"/>